<accession>W4H9P8</accession>
<feature type="coiled-coil region" evidence="3">
    <location>
        <begin position="226"/>
        <end position="285"/>
    </location>
</feature>
<dbReference type="Gene3D" id="3.30.420.40">
    <property type="match status" value="2"/>
</dbReference>
<evidence type="ECO:0000256" key="4">
    <source>
        <dbReference type="SAM" id="MobiDB-lite"/>
    </source>
</evidence>
<keyword evidence="3" id="KW-0175">Coiled coil</keyword>
<dbReference type="PANTHER" id="PTHR11937">
    <property type="entry name" value="ACTIN"/>
    <property type="match status" value="1"/>
</dbReference>
<proteinExistence type="inferred from homology"/>
<feature type="region of interest" description="Disordered" evidence="4">
    <location>
        <begin position="1"/>
        <end position="31"/>
    </location>
</feature>
<comment type="catalytic activity">
    <reaction evidence="1">
        <text>ATP + H2O = ADP + phosphate + H(+)</text>
        <dbReference type="Rhea" id="RHEA:13065"/>
        <dbReference type="ChEBI" id="CHEBI:15377"/>
        <dbReference type="ChEBI" id="CHEBI:15378"/>
        <dbReference type="ChEBI" id="CHEBI:30616"/>
        <dbReference type="ChEBI" id="CHEBI:43474"/>
        <dbReference type="ChEBI" id="CHEBI:456216"/>
    </reaction>
</comment>
<feature type="compositionally biased region" description="Low complexity" evidence="4">
    <location>
        <begin position="89"/>
        <end position="105"/>
    </location>
</feature>
<dbReference type="SMART" id="SM00268">
    <property type="entry name" value="ACTIN"/>
    <property type="match status" value="1"/>
</dbReference>
<dbReference type="AlphaFoldDB" id="W4H9P8"/>
<dbReference type="Gene3D" id="3.90.640.10">
    <property type="entry name" value="Actin, Chain A, domain 4"/>
    <property type="match status" value="1"/>
</dbReference>
<feature type="compositionally biased region" description="Low complexity" evidence="4">
    <location>
        <begin position="120"/>
        <end position="129"/>
    </location>
</feature>
<feature type="compositionally biased region" description="Basic and acidic residues" evidence="4">
    <location>
        <begin position="198"/>
        <end position="208"/>
    </location>
</feature>
<name>W4H9P8_APHAT</name>
<evidence type="ECO:0000313" key="5">
    <source>
        <dbReference type="EMBL" id="ETV88642.1"/>
    </source>
</evidence>
<comment type="similarity">
    <text evidence="2">Belongs to the actin family.</text>
</comment>
<dbReference type="GeneID" id="20802181"/>
<dbReference type="RefSeq" id="XP_009821042.1">
    <property type="nucleotide sequence ID" value="XM_009822740.1"/>
</dbReference>
<feature type="region of interest" description="Disordered" evidence="4">
    <location>
        <begin position="45"/>
        <end position="212"/>
    </location>
</feature>
<gene>
    <name evidence="5" type="ORF">H257_00185</name>
</gene>
<sequence>MADDDPHVSFGGDSFCNPPPPPPSSRRRVSHIPSVHFATAMHPSATAFPSDDRHRGVATSSHHFATSIASGKSPDKSSSRIPPPTRCTSSMLTSSSMAPSSSHIVSAERFPPMSKEAASSKRSLLRSASTIDLYHRHRPPKAQDKDSDSGSSDGSTRQGSTAPTKLRFPLRKKDSPGKLTKTTSFFGAPPTTPQPSPEKADDAAHPHSSDFVTQQTLRVAKLLGEKEQMELEYSDLMWKYTQLEGELQRERGLRADGQKDLEAIVATLTQQLEAQTAAAQSWEAKFIDAMTASNSNAITMAEFEEKEGEITRLWQCVDSMSAQVEGIATLTSARSTTQDCTVAYMNNLLEGKTMEIDALRSSLYDTVTLCFLHELAQGHDTRVLHTFMASLGSDMAAFEWIKARFCSKIIDDGPFSKLENCVGTIVVHAGSSHVLAGIVDEDAGDGFVLPALDFSVVKTASPVETCLECVEQADGVHTIALGGYLSRRRSLMEASTRKSMFSIVFDDLDVRPAQYKMVAVVKPLLSRKDKAKLSTMLLQEFGVAALMLPTTAEMVLRNCGLTTGIVVDIGVDATYVVPIYDSTIMTHAVVQLFVGGHHVVEHTAALFRASSPPFAALAPDMQMQLASAIVQSKAHVAYDATKEGGGDHTSHPPVSFEIQKDMASWALAADMQLYLGPEVLFQPSLHLQGSTWGGLHDALLRSVDLCDPIVQDELLGAVVLSGRVSKLPGLKRRLVKEVVVSRHELLGKVHAFVPDHIEYQSYWGACTLAQYASDDQWQLE</sequence>
<dbReference type="InterPro" id="IPR043129">
    <property type="entry name" value="ATPase_NBD"/>
</dbReference>
<dbReference type="STRING" id="112090.W4H9P8"/>
<evidence type="ECO:0000256" key="3">
    <source>
        <dbReference type="SAM" id="Coils"/>
    </source>
</evidence>
<dbReference type="Pfam" id="PF00022">
    <property type="entry name" value="Actin"/>
    <property type="match status" value="1"/>
</dbReference>
<dbReference type="EMBL" id="KI913114">
    <property type="protein sequence ID" value="ETV88642.1"/>
    <property type="molecule type" value="Genomic_DNA"/>
</dbReference>
<evidence type="ECO:0000256" key="2">
    <source>
        <dbReference type="RuleBase" id="RU000487"/>
    </source>
</evidence>
<dbReference type="OrthoDB" id="5132116at2759"/>
<reference evidence="5" key="1">
    <citation type="submission" date="2013-12" db="EMBL/GenBank/DDBJ databases">
        <title>The Genome Sequence of Aphanomyces astaci APO3.</title>
        <authorList>
            <consortium name="The Broad Institute Genomics Platform"/>
            <person name="Russ C."/>
            <person name="Tyler B."/>
            <person name="van West P."/>
            <person name="Dieguez-Uribeondo J."/>
            <person name="Young S.K."/>
            <person name="Zeng Q."/>
            <person name="Gargeya S."/>
            <person name="Fitzgerald M."/>
            <person name="Abouelleil A."/>
            <person name="Alvarado L."/>
            <person name="Chapman S.B."/>
            <person name="Gainer-Dewar J."/>
            <person name="Goldberg J."/>
            <person name="Griggs A."/>
            <person name="Gujja S."/>
            <person name="Hansen M."/>
            <person name="Howarth C."/>
            <person name="Imamovic A."/>
            <person name="Ireland A."/>
            <person name="Larimer J."/>
            <person name="McCowan C."/>
            <person name="Murphy C."/>
            <person name="Pearson M."/>
            <person name="Poon T.W."/>
            <person name="Priest M."/>
            <person name="Roberts A."/>
            <person name="Saif S."/>
            <person name="Shea T."/>
            <person name="Sykes S."/>
            <person name="Wortman J."/>
            <person name="Nusbaum C."/>
            <person name="Birren B."/>
        </authorList>
    </citation>
    <scope>NUCLEOTIDE SEQUENCE [LARGE SCALE GENOMIC DNA]</scope>
    <source>
        <strain evidence="5">APO3</strain>
    </source>
</reference>
<feature type="compositionally biased region" description="Polar residues" evidence="4">
    <location>
        <begin position="58"/>
        <end position="70"/>
    </location>
</feature>
<dbReference type="InterPro" id="IPR004000">
    <property type="entry name" value="Actin"/>
</dbReference>
<organism evidence="5">
    <name type="scientific">Aphanomyces astaci</name>
    <name type="common">Crayfish plague agent</name>
    <dbReference type="NCBI Taxonomy" id="112090"/>
    <lineage>
        <taxon>Eukaryota</taxon>
        <taxon>Sar</taxon>
        <taxon>Stramenopiles</taxon>
        <taxon>Oomycota</taxon>
        <taxon>Saprolegniomycetes</taxon>
        <taxon>Saprolegniales</taxon>
        <taxon>Verrucalvaceae</taxon>
        <taxon>Aphanomyces</taxon>
    </lineage>
</organism>
<dbReference type="SUPFAM" id="SSF53067">
    <property type="entry name" value="Actin-like ATPase domain"/>
    <property type="match status" value="2"/>
</dbReference>
<protein>
    <submittedName>
        <fullName evidence="5">Uncharacterized protein</fullName>
    </submittedName>
</protein>
<dbReference type="VEuPathDB" id="FungiDB:H257_00185"/>
<evidence type="ECO:0000256" key="1">
    <source>
        <dbReference type="ARBA" id="ARBA00049360"/>
    </source>
</evidence>